<dbReference type="Pfam" id="PF01872">
    <property type="entry name" value="RibD_C"/>
    <property type="match status" value="1"/>
</dbReference>
<dbReference type="Gene3D" id="3.40.430.10">
    <property type="entry name" value="Dihydrofolate Reductase, subunit A"/>
    <property type="match status" value="1"/>
</dbReference>
<dbReference type="SUPFAM" id="SSF53597">
    <property type="entry name" value="Dihydrofolate reductase-like"/>
    <property type="match status" value="1"/>
</dbReference>
<dbReference type="InterPro" id="IPR050765">
    <property type="entry name" value="Riboflavin_Biosynth_HTPR"/>
</dbReference>
<evidence type="ECO:0000259" key="1">
    <source>
        <dbReference type="Pfam" id="PF01872"/>
    </source>
</evidence>
<reference evidence="2 3" key="1">
    <citation type="submission" date="2018-11" db="EMBL/GenBank/DDBJ databases">
        <title>Genomes From Bacteria Associated with the Canine Oral Cavity: a Test Case for Automated Genome-Based Taxonomic Assignment.</title>
        <authorList>
            <person name="Coil D.A."/>
            <person name="Jospin G."/>
            <person name="Darling A.E."/>
            <person name="Wallis C."/>
            <person name="Davis I.J."/>
            <person name="Harris S."/>
            <person name="Eisen J.A."/>
            <person name="Holcombe L.J."/>
            <person name="O'Flynn C."/>
        </authorList>
    </citation>
    <scope>NUCLEOTIDE SEQUENCE [LARGE SCALE GENOMIC DNA]</scope>
    <source>
        <strain evidence="2 3">OH2617_COT-023</strain>
    </source>
</reference>
<dbReference type="GO" id="GO:0009231">
    <property type="term" value="P:riboflavin biosynthetic process"/>
    <property type="evidence" value="ECO:0007669"/>
    <property type="project" value="InterPro"/>
</dbReference>
<proteinExistence type="predicted"/>
<organism evidence="2 3">
    <name type="scientific">Tannerella forsythia</name>
    <name type="common">Bacteroides forsythus</name>
    <dbReference type="NCBI Taxonomy" id="28112"/>
    <lineage>
        <taxon>Bacteria</taxon>
        <taxon>Pseudomonadati</taxon>
        <taxon>Bacteroidota</taxon>
        <taxon>Bacteroidia</taxon>
        <taxon>Bacteroidales</taxon>
        <taxon>Tannerellaceae</taxon>
        <taxon>Tannerella</taxon>
    </lineage>
</organism>
<feature type="domain" description="Bacterial bifunctional deaminase-reductase C-terminal" evidence="1">
    <location>
        <begin position="3"/>
        <end position="171"/>
    </location>
</feature>
<evidence type="ECO:0000313" key="2">
    <source>
        <dbReference type="EMBL" id="RRD62672.1"/>
    </source>
</evidence>
<dbReference type="InterPro" id="IPR024072">
    <property type="entry name" value="DHFR-like_dom_sf"/>
</dbReference>
<dbReference type="RefSeq" id="WP_124750682.1">
    <property type="nucleotide sequence ID" value="NZ_RQYS01000007.1"/>
</dbReference>
<dbReference type="Proteomes" id="UP000278609">
    <property type="component" value="Unassembled WGS sequence"/>
</dbReference>
<dbReference type="InterPro" id="IPR002734">
    <property type="entry name" value="RibDG_C"/>
</dbReference>
<evidence type="ECO:0000313" key="3">
    <source>
        <dbReference type="Proteomes" id="UP000278609"/>
    </source>
</evidence>
<dbReference type="AlphaFoldDB" id="A0A3P1XV17"/>
<dbReference type="PANTHER" id="PTHR38011:SF11">
    <property type="entry name" value="2,5-DIAMINO-6-RIBOSYLAMINO-4(3H)-PYRIMIDINONE 5'-PHOSPHATE REDUCTASE"/>
    <property type="match status" value="1"/>
</dbReference>
<gene>
    <name evidence="2" type="ORF">EII40_02375</name>
</gene>
<protein>
    <submittedName>
        <fullName evidence="2">Dihydrofolate reductase</fullName>
    </submittedName>
</protein>
<sequence length="179" mass="20398">MAKIVYYVASSIDGFISGMNEDMSGFIYQSEGVEKYLKELESFKTVIMGRNTYEFGYKFGAKAGEQSPVYMHMKHYIFSNTLKFENQSDMVEVKKIDLKEVQRIKATSETDIYLCGGGTLAGWLLENEEIDVLKIKLNPIILGGGVKIFENITKKYQLELVESLLFDKGLQTISYNITY</sequence>
<dbReference type="OrthoDB" id="195113at2"/>
<comment type="caution">
    <text evidence="2">The sequence shown here is derived from an EMBL/GenBank/DDBJ whole genome shotgun (WGS) entry which is preliminary data.</text>
</comment>
<name>A0A3P1XV17_TANFO</name>
<dbReference type="GO" id="GO:0008703">
    <property type="term" value="F:5-amino-6-(5-phosphoribosylamino)uracil reductase activity"/>
    <property type="evidence" value="ECO:0007669"/>
    <property type="project" value="InterPro"/>
</dbReference>
<dbReference type="PANTHER" id="PTHR38011">
    <property type="entry name" value="DIHYDROFOLATE REDUCTASE FAMILY PROTEIN (AFU_ORTHOLOGUE AFUA_8G06820)"/>
    <property type="match status" value="1"/>
</dbReference>
<dbReference type="EMBL" id="RQYS01000007">
    <property type="protein sequence ID" value="RRD62672.1"/>
    <property type="molecule type" value="Genomic_DNA"/>
</dbReference>
<accession>A0A3P1XV17</accession>